<sequence length="86" mass="9405">MAPRFVLPARLPITRTFRAPARFNSNTSTSRASRVIEMAAQAERPSALETAVPVMWVVCGGLIYAAWNRVEEKAGSENVEKVCGIV</sequence>
<keyword evidence="2" id="KW-1185">Reference proteome</keyword>
<name>A0A6A5UT35_9PLEO</name>
<accession>A0A6A5UT35</accession>
<evidence type="ECO:0000313" key="2">
    <source>
        <dbReference type="Proteomes" id="UP000800036"/>
    </source>
</evidence>
<dbReference type="OrthoDB" id="3932250at2759"/>
<dbReference type="AlphaFoldDB" id="A0A6A5UT35"/>
<reference evidence="1" key="1">
    <citation type="journal article" date="2020" name="Stud. Mycol.">
        <title>101 Dothideomycetes genomes: a test case for predicting lifestyles and emergence of pathogens.</title>
        <authorList>
            <person name="Haridas S."/>
            <person name="Albert R."/>
            <person name="Binder M."/>
            <person name="Bloem J."/>
            <person name="Labutti K."/>
            <person name="Salamov A."/>
            <person name="Andreopoulos B."/>
            <person name="Baker S."/>
            <person name="Barry K."/>
            <person name="Bills G."/>
            <person name="Bluhm B."/>
            <person name="Cannon C."/>
            <person name="Castanera R."/>
            <person name="Culley D."/>
            <person name="Daum C."/>
            <person name="Ezra D."/>
            <person name="Gonzalez J."/>
            <person name="Henrissat B."/>
            <person name="Kuo A."/>
            <person name="Liang C."/>
            <person name="Lipzen A."/>
            <person name="Lutzoni F."/>
            <person name="Magnuson J."/>
            <person name="Mondo S."/>
            <person name="Nolan M."/>
            <person name="Ohm R."/>
            <person name="Pangilinan J."/>
            <person name="Park H.-J."/>
            <person name="Ramirez L."/>
            <person name="Alfaro M."/>
            <person name="Sun H."/>
            <person name="Tritt A."/>
            <person name="Yoshinaga Y."/>
            <person name="Zwiers L.-H."/>
            <person name="Turgeon B."/>
            <person name="Goodwin S."/>
            <person name="Spatafora J."/>
            <person name="Crous P."/>
            <person name="Grigoriev I."/>
        </authorList>
    </citation>
    <scope>NUCLEOTIDE SEQUENCE</scope>
    <source>
        <strain evidence="1">CBS 107.79</strain>
    </source>
</reference>
<dbReference type="EMBL" id="ML976727">
    <property type="protein sequence ID" value="KAF1967844.1"/>
    <property type="molecule type" value="Genomic_DNA"/>
</dbReference>
<evidence type="ECO:0000313" key="1">
    <source>
        <dbReference type="EMBL" id="KAF1967844.1"/>
    </source>
</evidence>
<organism evidence="1 2">
    <name type="scientific">Bimuria novae-zelandiae CBS 107.79</name>
    <dbReference type="NCBI Taxonomy" id="1447943"/>
    <lineage>
        <taxon>Eukaryota</taxon>
        <taxon>Fungi</taxon>
        <taxon>Dikarya</taxon>
        <taxon>Ascomycota</taxon>
        <taxon>Pezizomycotina</taxon>
        <taxon>Dothideomycetes</taxon>
        <taxon>Pleosporomycetidae</taxon>
        <taxon>Pleosporales</taxon>
        <taxon>Massarineae</taxon>
        <taxon>Didymosphaeriaceae</taxon>
        <taxon>Bimuria</taxon>
    </lineage>
</organism>
<gene>
    <name evidence="1" type="ORF">BU23DRAFT_542068</name>
</gene>
<protein>
    <submittedName>
        <fullName evidence="1">Uncharacterized protein</fullName>
    </submittedName>
</protein>
<dbReference type="Proteomes" id="UP000800036">
    <property type="component" value="Unassembled WGS sequence"/>
</dbReference>
<proteinExistence type="predicted"/>